<dbReference type="Pfam" id="PF01484">
    <property type="entry name" value="Col_cuticle_N"/>
    <property type="match status" value="1"/>
</dbReference>
<keyword evidence="1" id="KW-0677">Repeat</keyword>
<evidence type="ECO:0000259" key="3">
    <source>
        <dbReference type="SMART" id="SM01088"/>
    </source>
</evidence>
<feature type="compositionally biased region" description="Basic residues" evidence="2">
    <location>
        <begin position="172"/>
        <end position="183"/>
    </location>
</feature>
<evidence type="ECO:0000256" key="2">
    <source>
        <dbReference type="SAM" id="MobiDB-lite"/>
    </source>
</evidence>
<organism evidence="4 5">
    <name type="scientific">Toxocara canis</name>
    <name type="common">Canine roundworm</name>
    <dbReference type="NCBI Taxonomy" id="6265"/>
    <lineage>
        <taxon>Eukaryota</taxon>
        <taxon>Metazoa</taxon>
        <taxon>Ecdysozoa</taxon>
        <taxon>Nematoda</taxon>
        <taxon>Chromadorea</taxon>
        <taxon>Rhabditida</taxon>
        <taxon>Spirurina</taxon>
        <taxon>Ascaridomorpha</taxon>
        <taxon>Ascaridoidea</taxon>
        <taxon>Toxocaridae</taxon>
        <taxon>Toxocara</taxon>
    </lineage>
</organism>
<dbReference type="OMA" id="CNCAEPT"/>
<evidence type="ECO:0000313" key="5">
    <source>
        <dbReference type="Proteomes" id="UP000031036"/>
    </source>
</evidence>
<dbReference type="STRING" id="6265.A0A0B2VS23"/>
<dbReference type="Proteomes" id="UP000031036">
    <property type="component" value="Unassembled WGS sequence"/>
</dbReference>
<comment type="caution">
    <text evidence="4">The sequence shown here is derived from an EMBL/GenBank/DDBJ whole genome shotgun (WGS) entry which is preliminary data.</text>
</comment>
<keyword evidence="5" id="KW-1185">Reference proteome</keyword>
<dbReference type="Pfam" id="PF01391">
    <property type="entry name" value="Collagen"/>
    <property type="match status" value="1"/>
</dbReference>
<feature type="compositionally biased region" description="Low complexity" evidence="2">
    <location>
        <begin position="155"/>
        <end position="167"/>
    </location>
</feature>
<sequence length="271" mass="28303">MSGKVVICVASLLSGLAIFCSLIVIAALYNDIATLEDEIMSDMHEFKELTSDSWREMLAIIEQPGIDDVEGMSEFRTLIGRTKRDTSCGCSSNQARICPAGPPGPPGDPGPDGYDGPPGVNGRDGANGVVLIIDNPNPGGCIRCEMGPPGPPGQNGPRGPRGQPGRPGAKGKNGRRGVGKKGPKGPLGRAGEPGNRGANGRPGARGEQGPLGPVGPPGRRGPPGKRGRPGKRGSPGIPGADAEYCRCPERDQTLPNINIIRSRQEYRKRHF</sequence>
<name>A0A0B2VS23_TOXCA</name>
<dbReference type="OrthoDB" id="5876933at2759"/>
<dbReference type="SMART" id="SM01088">
    <property type="entry name" value="Col_cuticle_N"/>
    <property type="match status" value="1"/>
</dbReference>
<protein>
    <submittedName>
        <fullName evidence="4">Cuticle collagen dpy-5</fullName>
    </submittedName>
</protein>
<dbReference type="GO" id="GO:0005581">
    <property type="term" value="C:collagen trimer"/>
    <property type="evidence" value="ECO:0007669"/>
    <property type="project" value="UniProtKB-KW"/>
</dbReference>
<dbReference type="InterPro" id="IPR008160">
    <property type="entry name" value="Collagen"/>
</dbReference>
<feature type="compositionally biased region" description="Low complexity" evidence="2">
    <location>
        <begin position="184"/>
        <end position="211"/>
    </location>
</feature>
<dbReference type="AlphaFoldDB" id="A0A0B2VS23"/>
<feature type="compositionally biased region" description="Basic residues" evidence="2">
    <location>
        <begin position="222"/>
        <end position="231"/>
    </location>
</feature>
<dbReference type="EMBL" id="JPKZ01001038">
    <property type="protein sequence ID" value="KHN84187.1"/>
    <property type="molecule type" value="Genomic_DNA"/>
</dbReference>
<evidence type="ECO:0000256" key="1">
    <source>
        <dbReference type="ARBA" id="ARBA00022737"/>
    </source>
</evidence>
<evidence type="ECO:0000313" key="4">
    <source>
        <dbReference type="EMBL" id="KHN84187.1"/>
    </source>
</evidence>
<reference evidence="4 5" key="1">
    <citation type="submission" date="2014-11" db="EMBL/GenBank/DDBJ databases">
        <title>Genetic blueprint of the zoonotic pathogen Toxocara canis.</title>
        <authorList>
            <person name="Zhu X.-Q."/>
            <person name="Korhonen P.K."/>
            <person name="Cai H."/>
            <person name="Young N.D."/>
            <person name="Nejsum P."/>
            <person name="von Samson-Himmelstjerna G."/>
            <person name="Boag P.R."/>
            <person name="Tan P."/>
            <person name="Li Q."/>
            <person name="Min J."/>
            <person name="Yang Y."/>
            <person name="Wang X."/>
            <person name="Fang X."/>
            <person name="Hall R.S."/>
            <person name="Hofmann A."/>
            <person name="Sternberg P.W."/>
            <person name="Jex A.R."/>
            <person name="Gasser R.B."/>
        </authorList>
    </citation>
    <scope>NUCLEOTIDE SEQUENCE [LARGE SCALE GENOMIC DNA]</scope>
    <source>
        <strain evidence="4">PN_DK_2014</strain>
    </source>
</reference>
<feature type="compositionally biased region" description="Pro residues" evidence="2">
    <location>
        <begin position="100"/>
        <end position="109"/>
    </location>
</feature>
<dbReference type="InterPro" id="IPR002486">
    <property type="entry name" value="Col_cuticle_N"/>
</dbReference>
<proteinExistence type="predicted"/>
<accession>A0A0B2VS23</accession>
<dbReference type="GO" id="GO:0042302">
    <property type="term" value="F:structural constituent of cuticle"/>
    <property type="evidence" value="ECO:0007669"/>
    <property type="project" value="InterPro"/>
</dbReference>
<feature type="domain" description="Nematode cuticle collagen N-terminal" evidence="3">
    <location>
        <begin position="5"/>
        <end position="57"/>
    </location>
</feature>
<gene>
    <name evidence="4" type="primary">dpy-5</name>
    <name evidence="4" type="ORF">Tcan_09518</name>
</gene>
<keyword evidence="4" id="KW-0176">Collagen</keyword>
<dbReference type="PANTHER" id="PTHR24637">
    <property type="entry name" value="COLLAGEN"/>
    <property type="match status" value="1"/>
</dbReference>
<feature type="region of interest" description="Disordered" evidence="2">
    <location>
        <begin position="84"/>
        <end position="244"/>
    </location>
</feature>
<dbReference type="PANTHER" id="PTHR24637:SF294">
    <property type="entry name" value="NEMATODE CUTICLE COLLAGEN N-TERMINAL DOMAIN-CONTAINING PROTEIN"/>
    <property type="match status" value="1"/>
</dbReference>